<sequence>MKVAVSSEFPSWDSVCKNTGSGAQWSPLPGPGPQGEHQSSGLTEEALTGSTGGLNHFNQNTS</sequence>
<gene>
    <name evidence="2" type="ORF">EYF80_025726</name>
</gene>
<dbReference type="AlphaFoldDB" id="A0A4Z2HGB5"/>
<reference evidence="2 3" key="1">
    <citation type="submission" date="2019-03" db="EMBL/GenBank/DDBJ databases">
        <title>First draft genome of Liparis tanakae, snailfish: a comprehensive survey of snailfish specific genes.</title>
        <authorList>
            <person name="Kim W."/>
            <person name="Song I."/>
            <person name="Jeong J.-H."/>
            <person name="Kim D."/>
            <person name="Kim S."/>
            <person name="Ryu S."/>
            <person name="Song J.Y."/>
            <person name="Lee S.K."/>
        </authorList>
    </citation>
    <scope>NUCLEOTIDE SEQUENCE [LARGE SCALE GENOMIC DNA]</scope>
    <source>
        <tissue evidence="2">Muscle</tissue>
    </source>
</reference>
<evidence type="ECO:0000256" key="1">
    <source>
        <dbReference type="SAM" id="MobiDB-lite"/>
    </source>
</evidence>
<protein>
    <submittedName>
        <fullName evidence="2">Uncharacterized protein</fullName>
    </submittedName>
</protein>
<organism evidence="2 3">
    <name type="scientific">Liparis tanakae</name>
    <name type="common">Tanaka's snailfish</name>
    <dbReference type="NCBI Taxonomy" id="230148"/>
    <lineage>
        <taxon>Eukaryota</taxon>
        <taxon>Metazoa</taxon>
        <taxon>Chordata</taxon>
        <taxon>Craniata</taxon>
        <taxon>Vertebrata</taxon>
        <taxon>Euteleostomi</taxon>
        <taxon>Actinopterygii</taxon>
        <taxon>Neopterygii</taxon>
        <taxon>Teleostei</taxon>
        <taxon>Neoteleostei</taxon>
        <taxon>Acanthomorphata</taxon>
        <taxon>Eupercaria</taxon>
        <taxon>Perciformes</taxon>
        <taxon>Cottioidei</taxon>
        <taxon>Cottales</taxon>
        <taxon>Liparidae</taxon>
        <taxon>Liparis</taxon>
    </lineage>
</organism>
<feature type="region of interest" description="Disordered" evidence="1">
    <location>
        <begin position="1"/>
        <end position="62"/>
    </location>
</feature>
<evidence type="ECO:0000313" key="2">
    <source>
        <dbReference type="EMBL" id="TNN64003.1"/>
    </source>
</evidence>
<dbReference type="EMBL" id="SRLO01000260">
    <property type="protein sequence ID" value="TNN64003.1"/>
    <property type="molecule type" value="Genomic_DNA"/>
</dbReference>
<proteinExistence type="predicted"/>
<accession>A0A4Z2HGB5</accession>
<evidence type="ECO:0000313" key="3">
    <source>
        <dbReference type="Proteomes" id="UP000314294"/>
    </source>
</evidence>
<name>A0A4Z2HGB5_9TELE</name>
<keyword evidence="3" id="KW-1185">Reference proteome</keyword>
<comment type="caution">
    <text evidence="2">The sequence shown here is derived from an EMBL/GenBank/DDBJ whole genome shotgun (WGS) entry which is preliminary data.</text>
</comment>
<dbReference type="Proteomes" id="UP000314294">
    <property type="component" value="Unassembled WGS sequence"/>
</dbReference>